<feature type="transmembrane region" description="Helical" evidence="1">
    <location>
        <begin position="24"/>
        <end position="42"/>
    </location>
</feature>
<organism evidence="3 4">
    <name type="scientific">Mycena citricolor</name>
    <dbReference type="NCBI Taxonomy" id="2018698"/>
    <lineage>
        <taxon>Eukaryota</taxon>
        <taxon>Fungi</taxon>
        <taxon>Dikarya</taxon>
        <taxon>Basidiomycota</taxon>
        <taxon>Agaricomycotina</taxon>
        <taxon>Agaricomycetes</taxon>
        <taxon>Agaricomycetidae</taxon>
        <taxon>Agaricales</taxon>
        <taxon>Marasmiineae</taxon>
        <taxon>Mycenaceae</taxon>
        <taxon>Mycena</taxon>
    </lineage>
</organism>
<feature type="transmembrane region" description="Helical" evidence="1">
    <location>
        <begin position="271"/>
        <end position="294"/>
    </location>
</feature>
<protein>
    <recommendedName>
        <fullName evidence="2">DUF6533 domain-containing protein</fullName>
    </recommendedName>
</protein>
<sequence>MSTGVVALPTNALRDFQNVRISEYVSAAGFVILLFDHILTFDDEVEYIWSAPRTLARTFFLIQRYMVPTFLFGQILTHNGMMTITMSSIVRAFLACLARANRYPRRKPFLDTSFHVRPPDTRMYCRCKAWMSIALYAGWLSIFISNFLVLMRLWTLLPRNHRLIPWTLVFLFATQLISFGTTTWALVLMLRVMFWDSKLELCSLYSKPQVVELWVVGLAFEVLVFLVVCWNALSRPRSLQSPEEDPAMRRLLFRDGFLYFSVRDYHGLLRIANTIISSVAPISLLFVAVFFIWAGTSVTTSRLIINARRAAGSNARQRTDELQRLPTRESAVVTLYKDSG</sequence>
<comment type="caution">
    <text evidence="3">The sequence shown here is derived from an EMBL/GenBank/DDBJ whole genome shotgun (WGS) entry which is preliminary data.</text>
</comment>
<evidence type="ECO:0000256" key="1">
    <source>
        <dbReference type="SAM" id="Phobius"/>
    </source>
</evidence>
<name>A0AAD2HVA4_9AGAR</name>
<gene>
    <name evidence="3" type="ORF">MYCIT1_LOCUS34268</name>
</gene>
<keyword evidence="1" id="KW-0812">Transmembrane</keyword>
<feature type="transmembrane region" description="Helical" evidence="1">
    <location>
        <begin position="211"/>
        <end position="233"/>
    </location>
</feature>
<feature type="transmembrane region" description="Helical" evidence="1">
    <location>
        <begin position="166"/>
        <end position="190"/>
    </location>
</feature>
<evidence type="ECO:0000313" key="4">
    <source>
        <dbReference type="Proteomes" id="UP001295794"/>
    </source>
</evidence>
<dbReference type="EMBL" id="CAVNYO010000455">
    <property type="protein sequence ID" value="CAK5282487.1"/>
    <property type="molecule type" value="Genomic_DNA"/>
</dbReference>
<keyword evidence="4" id="KW-1185">Reference proteome</keyword>
<keyword evidence="1" id="KW-0472">Membrane</keyword>
<dbReference type="Proteomes" id="UP001295794">
    <property type="component" value="Unassembled WGS sequence"/>
</dbReference>
<accession>A0AAD2HVA4</accession>
<dbReference type="Pfam" id="PF20151">
    <property type="entry name" value="DUF6533"/>
    <property type="match status" value="1"/>
</dbReference>
<evidence type="ECO:0000313" key="3">
    <source>
        <dbReference type="EMBL" id="CAK5282487.1"/>
    </source>
</evidence>
<feature type="transmembrane region" description="Helical" evidence="1">
    <location>
        <begin position="81"/>
        <end position="100"/>
    </location>
</feature>
<evidence type="ECO:0000259" key="2">
    <source>
        <dbReference type="Pfam" id="PF20151"/>
    </source>
</evidence>
<feature type="transmembrane region" description="Helical" evidence="1">
    <location>
        <begin position="133"/>
        <end position="154"/>
    </location>
</feature>
<dbReference type="AlphaFoldDB" id="A0AAD2HVA4"/>
<proteinExistence type="predicted"/>
<keyword evidence="1" id="KW-1133">Transmembrane helix</keyword>
<dbReference type="InterPro" id="IPR045340">
    <property type="entry name" value="DUF6533"/>
</dbReference>
<reference evidence="3" key="1">
    <citation type="submission" date="2023-11" db="EMBL/GenBank/DDBJ databases">
        <authorList>
            <person name="De Vega J J."/>
            <person name="De Vega J J."/>
        </authorList>
    </citation>
    <scope>NUCLEOTIDE SEQUENCE</scope>
</reference>
<feature type="domain" description="DUF6533" evidence="2">
    <location>
        <begin position="24"/>
        <end position="68"/>
    </location>
</feature>